<dbReference type="EMBL" id="JAGSMN010001394">
    <property type="protein sequence ID" value="MBR7678361.1"/>
    <property type="molecule type" value="Genomic_DNA"/>
</dbReference>
<dbReference type="AlphaFoldDB" id="A0A8T4J0X0"/>
<name>A0A8T4J0X0_9ACTN</name>
<evidence type="ECO:0000313" key="1">
    <source>
        <dbReference type="EMBL" id="MBR7678361.1"/>
    </source>
</evidence>
<sequence length="151" mass="16873">MQDTTTPYSPTEEDRRSLDEWFARYDALAARGEVEAMASMAVFPMNLVTDGADGEAWTGQWDRAEYVRTMTAVMPESAAQEVHFTSERTPHFLSGSLALVFTDSTMTVGDSTQRMRYADVLVKQGGEWRFQTMIQGGWADALTGRTREGGR</sequence>
<organism evidence="1 2">
    <name type="scientific">Streptomyces daliensis</name>
    <dbReference type="NCBI Taxonomy" id="299421"/>
    <lineage>
        <taxon>Bacteria</taxon>
        <taxon>Bacillati</taxon>
        <taxon>Actinomycetota</taxon>
        <taxon>Actinomycetes</taxon>
        <taxon>Kitasatosporales</taxon>
        <taxon>Streptomycetaceae</taxon>
        <taxon>Streptomyces</taxon>
    </lineage>
</organism>
<dbReference type="InterPro" id="IPR032710">
    <property type="entry name" value="NTF2-like_dom_sf"/>
</dbReference>
<reference evidence="1" key="1">
    <citation type="submission" date="2021-04" db="EMBL/GenBank/DDBJ databases">
        <title>Sequencing of actinobacteria type strains.</title>
        <authorList>
            <person name="Nguyen G.-S."/>
            <person name="Wentzel A."/>
        </authorList>
    </citation>
    <scope>NUCLEOTIDE SEQUENCE</scope>
    <source>
        <strain evidence="1">DSM 42095</strain>
    </source>
</reference>
<gene>
    <name evidence="1" type="ORF">KDA82_36420</name>
</gene>
<dbReference type="Proteomes" id="UP000675554">
    <property type="component" value="Unassembled WGS sequence"/>
</dbReference>
<dbReference type="SUPFAM" id="SSF54427">
    <property type="entry name" value="NTF2-like"/>
    <property type="match status" value="1"/>
</dbReference>
<keyword evidence="2" id="KW-1185">Reference proteome</keyword>
<comment type="caution">
    <text evidence="1">The sequence shown here is derived from an EMBL/GenBank/DDBJ whole genome shotgun (WGS) entry which is preliminary data.</text>
</comment>
<evidence type="ECO:0000313" key="2">
    <source>
        <dbReference type="Proteomes" id="UP000675554"/>
    </source>
</evidence>
<accession>A0A8T4J0X0</accession>
<protein>
    <submittedName>
        <fullName evidence="1">Nuclear transport factor 2 family protein</fullName>
    </submittedName>
</protein>
<dbReference type="Gene3D" id="3.10.450.50">
    <property type="match status" value="1"/>
</dbReference>
<proteinExistence type="predicted"/>